<evidence type="ECO:0000313" key="5">
    <source>
        <dbReference type="EMBL" id="CEJ07736.1"/>
    </source>
</evidence>
<proteinExistence type="inferred from homology"/>
<reference evidence="5" key="1">
    <citation type="submission" date="2014-11" db="EMBL/GenBank/DDBJ databases">
        <authorList>
            <person name="Hornung B.V."/>
        </authorList>
    </citation>
    <scope>NUCLEOTIDE SEQUENCE</scope>
    <source>
        <strain evidence="5">INE</strain>
    </source>
</reference>
<dbReference type="NCBIfam" id="NF040493">
    <property type="entry name" value="TA_anti_VapB"/>
    <property type="match status" value="1"/>
</dbReference>
<dbReference type="Gene3D" id="2.10.260.10">
    <property type="match status" value="1"/>
</dbReference>
<dbReference type="PROSITE" id="PS51740">
    <property type="entry name" value="SPOVT_ABRB"/>
    <property type="match status" value="1"/>
</dbReference>
<evidence type="ECO:0000313" key="4">
    <source>
        <dbReference type="EMBL" id="CAA7599541.1"/>
    </source>
</evidence>
<comment type="similarity">
    <text evidence="1">Belongs to the VapB family.</text>
</comment>
<name>A0A8S0WVF2_9FIRM</name>
<organism evidence="4">
    <name type="scientific">Acididesulfobacillus acetoxydans</name>
    <dbReference type="NCBI Taxonomy" id="1561005"/>
    <lineage>
        <taxon>Bacteria</taxon>
        <taxon>Bacillati</taxon>
        <taxon>Bacillota</taxon>
        <taxon>Clostridia</taxon>
        <taxon>Eubacteriales</taxon>
        <taxon>Peptococcaceae</taxon>
        <taxon>Acididesulfobacillus</taxon>
    </lineage>
</organism>
<evidence type="ECO:0000259" key="3">
    <source>
        <dbReference type="PROSITE" id="PS51740"/>
    </source>
</evidence>
<dbReference type="AlphaFoldDB" id="A0A8S0WVF2"/>
<feature type="domain" description="SpoVT-AbrB" evidence="3">
    <location>
        <begin position="31"/>
        <end position="71"/>
    </location>
</feature>
<dbReference type="Proteomes" id="UP000836597">
    <property type="component" value="Chromosome"/>
</dbReference>
<evidence type="ECO:0000256" key="1">
    <source>
        <dbReference type="ARBA" id="ARBA00007924"/>
    </source>
</evidence>
<dbReference type="EMBL" id="LR746496">
    <property type="protein sequence ID" value="CAA7599541.1"/>
    <property type="molecule type" value="Genomic_DNA"/>
</dbReference>
<dbReference type="Proteomes" id="UP001071230">
    <property type="component" value="Unassembled WGS sequence"/>
</dbReference>
<evidence type="ECO:0000313" key="6">
    <source>
        <dbReference type="Proteomes" id="UP001071230"/>
    </source>
</evidence>
<dbReference type="InterPro" id="IPR051734">
    <property type="entry name" value="VapB_TA_antitoxins"/>
</dbReference>
<protein>
    <submittedName>
        <fullName evidence="4 5">Antidote-toxin recognition MazE</fullName>
    </submittedName>
</protein>
<dbReference type="SUPFAM" id="SSF89447">
    <property type="entry name" value="AbrB/MazE/MraZ-like"/>
    <property type="match status" value="1"/>
</dbReference>
<gene>
    <name evidence="4" type="ORF">DEACI_0167</name>
    <name evidence="5" type="ORF">DEACI_2202</name>
</gene>
<accession>A0A8S0WVF2</accession>
<dbReference type="PANTHER" id="PTHR37550:SF3">
    <property type="entry name" value="ANTITOXIN VAPB1"/>
    <property type="match status" value="1"/>
</dbReference>
<reference evidence="4" key="2">
    <citation type="submission" date="2020-01" db="EMBL/GenBank/DDBJ databases">
        <authorList>
            <person name="Hornung B."/>
        </authorList>
    </citation>
    <scope>NUCLEOTIDE SEQUENCE</scope>
    <source>
        <strain evidence="4">PacBioINE</strain>
    </source>
</reference>
<dbReference type="EMBL" id="CDGJ01000065">
    <property type="protein sequence ID" value="CEJ07736.1"/>
    <property type="molecule type" value="Genomic_DNA"/>
</dbReference>
<dbReference type="InterPro" id="IPR047976">
    <property type="entry name" value="Anti_VapB2-like"/>
</dbReference>
<dbReference type="GO" id="GO:0003677">
    <property type="term" value="F:DNA binding"/>
    <property type="evidence" value="ECO:0007669"/>
    <property type="project" value="UniProtKB-UniRule"/>
</dbReference>
<dbReference type="InterPro" id="IPR037914">
    <property type="entry name" value="SpoVT-AbrB_sf"/>
</dbReference>
<dbReference type="PANTHER" id="PTHR37550">
    <property type="entry name" value="ANTITOXIN VAPB1"/>
    <property type="match status" value="1"/>
</dbReference>
<evidence type="ECO:0000256" key="2">
    <source>
        <dbReference type="PROSITE-ProRule" id="PRU01076"/>
    </source>
</evidence>
<sequence>MDSRYASCIDGLMIVYTKIYTISEVIQVETAKLFINGQSQAVRLPKEYRFSGSEVYIQKVGNTVMLFPKERVWETFLQGLNSFTDDFFAEERDGGVQVQRETL</sequence>
<keyword evidence="6" id="KW-1185">Reference proteome</keyword>
<dbReference type="KEGG" id="aacx:DEACI_0167"/>
<keyword evidence="2" id="KW-0238">DNA-binding</keyword>
<dbReference type="Pfam" id="PF04014">
    <property type="entry name" value="MazE_antitoxin"/>
    <property type="match status" value="1"/>
</dbReference>
<dbReference type="InterPro" id="IPR007159">
    <property type="entry name" value="SpoVT-AbrB_dom"/>
</dbReference>